<reference evidence="1" key="1">
    <citation type="journal article" date="2025" name="Int. J. Syst. Evol. Microbiol.">
        <title>Inconstantimicrobium mannanitabidum sp. nov., a novel member of the family Clostridiaceae isolated from anoxic soil under the treatment of reductive soil disinfestation.</title>
        <authorList>
            <person name="Ueki A."/>
            <person name="Tonouchi A."/>
            <person name="Honma S."/>
            <person name="Kaku N."/>
            <person name="Ueki K."/>
        </authorList>
    </citation>
    <scope>NUCLEOTIDE SEQUENCE</scope>
    <source>
        <strain evidence="1">TW13</strain>
    </source>
</reference>
<keyword evidence="2" id="KW-1185">Reference proteome</keyword>
<accession>A0ACB5RGW8</accession>
<protein>
    <submittedName>
        <fullName evidence="1">Uncharacterized protein</fullName>
    </submittedName>
</protein>
<sequence length="224" mass="25736">MNNYNETISFWNNIFGDQTPKHYNDETRLHEDLEGGIKWLTDGTTNILDYGCGSGAILFRCTANKNISKCLGMDISEKAVELGKATARLNNLDDVVEFCCGGVEELRGIEENCFDGAILSNIVDNITPEDAEVVIENVSRILKPKGKLLLKLNPYLSAEQLDECGCKLIGDNLYEETEGIYLWNCSTSQWKEYIERYFIIEDYKEIHFQQFNQYNRLFLLTKRR</sequence>
<organism evidence="1 2">
    <name type="scientific">Inconstantimicrobium mannanitabidum</name>
    <dbReference type="NCBI Taxonomy" id="1604901"/>
    <lineage>
        <taxon>Bacteria</taxon>
        <taxon>Bacillati</taxon>
        <taxon>Bacillota</taxon>
        <taxon>Clostridia</taxon>
        <taxon>Eubacteriales</taxon>
        <taxon>Clostridiaceae</taxon>
        <taxon>Inconstantimicrobium</taxon>
    </lineage>
</organism>
<name>A0ACB5RGW8_9CLOT</name>
<comment type="caution">
    <text evidence="1">The sequence shown here is derived from an EMBL/GenBank/DDBJ whole genome shotgun (WGS) entry which is preliminary data.</text>
</comment>
<dbReference type="Proteomes" id="UP001058074">
    <property type="component" value="Unassembled WGS sequence"/>
</dbReference>
<evidence type="ECO:0000313" key="1">
    <source>
        <dbReference type="EMBL" id="GKX68335.1"/>
    </source>
</evidence>
<proteinExistence type="predicted"/>
<gene>
    <name evidence="1" type="ORF">rsdtw13_35930</name>
</gene>
<evidence type="ECO:0000313" key="2">
    <source>
        <dbReference type="Proteomes" id="UP001058074"/>
    </source>
</evidence>
<dbReference type="EMBL" id="BROD01000001">
    <property type="protein sequence ID" value="GKX68335.1"/>
    <property type="molecule type" value="Genomic_DNA"/>
</dbReference>